<evidence type="ECO:0000313" key="2">
    <source>
        <dbReference type="Proteomes" id="UP000526233"/>
    </source>
</evidence>
<proteinExistence type="predicted"/>
<comment type="caution">
    <text evidence="1">The sequence shown here is derived from an EMBL/GenBank/DDBJ whole genome shotgun (WGS) entry which is preliminary data.</text>
</comment>
<dbReference type="EMBL" id="PKQI01000002">
    <property type="protein sequence ID" value="NNV20665.1"/>
    <property type="molecule type" value="Genomic_DNA"/>
</dbReference>
<dbReference type="RefSeq" id="WP_171379936.1">
    <property type="nucleotide sequence ID" value="NZ_PKQI01000002.1"/>
</dbReference>
<gene>
    <name evidence="1" type="ORF">EHE22_09525</name>
</gene>
<evidence type="ECO:0008006" key="3">
    <source>
        <dbReference type="Google" id="ProtNLM"/>
    </source>
</evidence>
<dbReference type="AlphaFoldDB" id="A0A7Y3WVT5"/>
<protein>
    <recommendedName>
        <fullName evidence="3">Phage related protein</fullName>
    </recommendedName>
</protein>
<sequence length="104" mass="11859">MNNLGIDYVRLRRESARLVILKALAEQMNGSLDSSMLEQILTVFAIKESRLWVHEQLEYLAEREAVVITRAGTVMIATLTKRGRRHLERDIAIEGVKRPSEPDA</sequence>
<dbReference type="Proteomes" id="UP000526233">
    <property type="component" value="Unassembled WGS sequence"/>
</dbReference>
<organism evidence="1 2">
    <name type="scientific">Brucella pseudogrignonensis</name>
    <dbReference type="NCBI Taxonomy" id="419475"/>
    <lineage>
        <taxon>Bacteria</taxon>
        <taxon>Pseudomonadati</taxon>
        <taxon>Pseudomonadota</taxon>
        <taxon>Alphaproteobacteria</taxon>
        <taxon>Hyphomicrobiales</taxon>
        <taxon>Brucellaceae</taxon>
        <taxon>Brucella/Ochrobactrum group</taxon>
        <taxon>Brucella</taxon>
    </lineage>
</organism>
<evidence type="ECO:0000313" key="1">
    <source>
        <dbReference type="EMBL" id="NNV20665.1"/>
    </source>
</evidence>
<reference evidence="1 2" key="1">
    <citation type="submission" date="2018-11" db="EMBL/GenBank/DDBJ databases">
        <title>Genome sequencing and analysis.</title>
        <authorList>
            <person name="Huang Y.-T."/>
        </authorList>
    </citation>
    <scope>NUCLEOTIDE SEQUENCE [LARGE SCALE GENOMIC DNA]</scope>
    <source>
        <strain evidence="1 2">SHIN</strain>
    </source>
</reference>
<name>A0A7Y3WVT5_9HYPH</name>
<accession>A0A7Y3WVT5</accession>